<dbReference type="InterPro" id="IPR007219">
    <property type="entry name" value="XnlR_reg_dom"/>
</dbReference>
<dbReference type="STRING" id="1448320.A0A319CUV4"/>
<organism evidence="9 10">
    <name type="scientific">Aspergillus ellipticus CBS 707.79</name>
    <dbReference type="NCBI Taxonomy" id="1448320"/>
    <lineage>
        <taxon>Eukaryota</taxon>
        <taxon>Fungi</taxon>
        <taxon>Dikarya</taxon>
        <taxon>Ascomycota</taxon>
        <taxon>Pezizomycotina</taxon>
        <taxon>Eurotiomycetes</taxon>
        <taxon>Eurotiomycetidae</taxon>
        <taxon>Eurotiales</taxon>
        <taxon>Aspergillaceae</taxon>
        <taxon>Aspergillus</taxon>
        <taxon>Aspergillus subgen. Circumdati</taxon>
    </lineage>
</organism>
<dbReference type="GO" id="GO:0006351">
    <property type="term" value="P:DNA-templated transcription"/>
    <property type="evidence" value="ECO:0007669"/>
    <property type="project" value="InterPro"/>
</dbReference>
<dbReference type="SMART" id="SM00906">
    <property type="entry name" value="Fungal_trans"/>
    <property type="match status" value="1"/>
</dbReference>
<accession>A0A319CUV4</accession>
<proteinExistence type="predicted"/>
<keyword evidence="3" id="KW-0805">Transcription regulation</keyword>
<comment type="subcellular location">
    <subcellularLocation>
        <location evidence="1">Nucleus</location>
    </subcellularLocation>
</comment>
<dbReference type="Gene3D" id="4.10.240.10">
    <property type="entry name" value="Zn(2)-C6 fungal-type DNA-binding domain"/>
    <property type="match status" value="1"/>
</dbReference>
<dbReference type="GO" id="GO:0003677">
    <property type="term" value="F:DNA binding"/>
    <property type="evidence" value="ECO:0007669"/>
    <property type="project" value="UniProtKB-KW"/>
</dbReference>
<dbReference type="SMART" id="SM00066">
    <property type="entry name" value="GAL4"/>
    <property type="match status" value="1"/>
</dbReference>
<keyword evidence="6" id="KW-0539">Nucleus</keyword>
<dbReference type="GO" id="GO:0008270">
    <property type="term" value="F:zinc ion binding"/>
    <property type="evidence" value="ECO:0007669"/>
    <property type="project" value="InterPro"/>
</dbReference>
<evidence type="ECO:0000313" key="9">
    <source>
        <dbReference type="EMBL" id="PYH88339.1"/>
    </source>
</evidence>
<keyword evidence="10" id="KW-1185">Reference proteome</keyword>
<dbReference type="CDD" id="cd12148">
    <property type="entry name" value="fungal_TF_MHR"/>
    <property type="match status" value="1"/>
</dbReference>
<dbReference type="GO" id="GO:0009893">
    <property type="term" value="P:positive regulation of metabolic process"/>
    <property type="evidence" value="ECO:0007669"/>
    <property type="project" value="UniProtKB-ARBA"/>
</dbReference>
<feature type="region of interest" description="Disordered" evidence="7">
    <location>
        <begin position="59"/>
        <end position="86"/>
    </location>
</feature>
<dbReference type="InterPro" id="IPR036864">
    <property type="entry name" value="Zn2-C6_fun-type_DNA-bd_sf"/>
</dbReference>
<evidence type="ECO:0000259" key="8">
    <source>
        <dbReference type="PROSITE" id="PS50048"/>
    </source>
</evidence>
<evidence type="ECO:0000313" key="10">
    <source>
        <dbReference type="Proteomes" id="UP000247810"/>
    </source>
</evidence>
<dbReference type="GO" id="GO:0005634">
    <property type="term" value="C:nucleus"/>
    <property type="evidence" value="ECO:0007669"/>
    <property type="project" value="UniProtKB-SubCell"/>
</dbReference>
<dbReference type="CDD" id="cd00067">
    <property type="entry name" value="GAL4"/>
    <property type="match status" value="1"/>
</dbReference>
<dbReference type="PANTHER" id="PTHR31001:SF85">
    <property type="entry name" value="ZN(II)2CYS6 TRANSCRIPTION FACTOR (EUROFUNG)"/>
    <property type="match status" value="1"/>
</dbReference>
<dbReference type="Proteomes" id="UP000247810">
    <property type="component" value="Unassembled WGS sequence"/>
</dbReference>
<dbReference type="VEuPathDB" id="FungiDB:BO71DRAFT_339069"/>
<feature type="domain" description="Zn(2)-C6 fungal-type" evidence="8">
    <location>
        <begin position="24"/>
        <end position="53"/>
    </location>
</feature>
<reference evidence="9 10" key="1">
    <citation type="submission" date="2018-02" db="EMBL/GenBank/DDBJ databases">
        <title>The genomes of Aspergillus section Nigri reveals drivers in fungal speciation.</title>
        <authorList>
            <consortium name="DOE Joint Genome Institute"/>
            <person name="Vesth T.C."/>
            <person name="Nybo J."/>
            <person name="Theobald S."/>
            <person name="Brandl J."/>
            <person name="Frisvad J.C."/>
            <person name="Nielsen K.F."/>
            <person name="Lyhne E.K."/>
            <person name="Kogle M.E."/>
            <person name="Kuo A."/>
            <person name="Riley R."/>
            <person name="Clum A."/>
            <person name="Nolan M."/>
            <person name="Lipzen A."/>
            <person name="Salamov A."/>
            <person name="Henrissat B."/>
            <person name="Wiebenga A."/>
            <person name="De vries R.P."/>
            <person name="Grigoriev I.V."/>
            <person name="Mortensen U.H."/>
            <person name="Andersen M.R."/>
            <person name="Baker S.E."/>
        </authorList>
    </citation>
    <scope>NUCLEOTIDE SEQUENCE [LARGE SCALE GENOMIC DNA]</scope>
    <source>
        <strain evidence="9 10">CBS 707.79</strain>
    </source>
</reference>
<dbReference type="SUPFAM" id="SSF57701">
    <property type="entry name" value="Zn2/Cys6 DNA-binding domain"/>
    <property type="match status" value="1"/>
</dbReference>
<dbReference type="InterPro" id="IPR001138">
    <property type="entry name" value="Zn2Cys6_DnaBD"/>
</dbReference>
<dbReference type="AlphaFoldDB" id="A0A319CUV4"/>
<keyword evidence="2" id="KW-0479">Metal-binding</keyword>
<dbReference type="PANTHER" id="PTHR31001">
    <property type="entry name" value="UNCHARACTERIZED TRANSCRIPTIONAL REGULATORY PROTEIN"/>
    <property type="match status" value="1"/>
</dbReference>
<dbReference type="OrthoDB" id="2269373at2759"/>
<evidence type="ECO:0000256" key="7">
    <source>
        <dbReference type="SAM" id="MobiDB-lite"/>
    </source>
</evidence>
<evidence type="ECO:0000256" key="3">
    <source>
        <dbReference type="ARBA" id="ARBA00023015"/>
    </source>
</evidence>
<protein>
    <submittedName>
        <fullName evidence="9">Fungal-specific transcription factor domain protein</fullName>
    </submittedName>
</protein>
<feature type="region of interest" description="Disordered" evidence="7">
    <location>
        <begin position="1"/>
        <end position="22"/>
    </location>
</feature>
<keyword evidence="5" id="KW-0804">Transcription</keyword>
<sequence>MADPDIAEAAAQTPTTKDGGKTPSCVVCQRRKVKCDRQDPCSACTRNGAECIYRAHLPPRRRKRRRSDDIGQSDLHGPRQSDLTIGARPQVFSPATTHHGSPAIIQPEPGMLIAGAGRSVYVDGNLWNSVRTELPHAEDMLRDVSAYTDSLSQSSHDQDHESSLVLGSKSTKKITALHPPTLHIFKLWQIFLDNVNPLVKILHGPTIQQQILEATGDLTSISKGFEALMFSIYCVALVSIDGDEAQKTFGENKTRLLSKYRRGARLALSNAGILRTSDIVVLQAFVLFLLSMRAFSDPQTIWSLCGLAVRMAQRIGLHRDGSQHGLSVFETEMRRRLWLQLSILDTTTAHSSGITPQLSLASTDVHRASNINDCDLDPRMTDPPRSHSGATEMIFCLARSEYGEWIRRWTKITHTQGSHAFLSSPSISLADKDRAIDELSHTFDTKYLCYCDTSIPFHYMTTILIHSLIYILRFSAHHPRQYTNHISPTERAHIFSICLRVAENCHVVQNAEATQRYIWHAENHIPWEALICMLYELRHRVDDDETRKAWGLIDRIYTRHFKDVSNRPKTAFSVAMQNLIIKAWKAHSGERTRRNKPSLPCPEIVSMLSEPDKQGESWIEGNVTETRKESQTAYEVPAGLFDVNTLDLSPMDWGQWDGLLEQFQQFTNEEAFSADVNQ</sequence>
<evidence type="ECO:0000256" key="2">
    <source>
        <dbReference type="ARBA" id="ARBA00022723"/>
    </source>
</evidence>
<dbReference type="EMBL" id="KZ826104">
    <property type="protein sequence ID" value="PYH88339.1"/>
    <property type="molecule type" value="Genomic_DNA"/>
</dbReference>
<dbReference type="Pfam" id="PF00172">
    <property type="entry name" value="Zn_clus"/>
    <property type="match status" value="1"/>
</dbReference>
<evidence type="ECO:0000256" key="6">
    <source>
        <dbReference type="ARBA" id="ARBA00023242"/>
    </source>
</evidence>
<dbReference type="PROSITE" id="PS50048">
    <property type="entry name" value="ZN2_CY6_FUNGAL_2"/>
    <property type="match status" value="1"/>
</dbReference>
<evidence type="ECO:0000256" key="4">
    <source>
        <dbReference type="ARBA" id="ARBA00023125"/>
    </source>
</evidence>
<dbReference type="GO" id="GO:0000981">
    <property type="term" value="F:DNA-binding transcription factor activity, RNA polymerase II-specific"/>
    <property type="evidence" value="ECO:0007669"/>
    <property type="project" value="InterPro"/>
</dbReference>
<evidence type="ECO:0000256" key="5">
    <source>
        <dbReference type="ARBA" id="ARBA00023163"/>
    </source>
</evidence>
<dbReference type="Pfam" id="PF04082">
    <property type="entry name" value="Fungal_trans"/>
    <property type="match status" value="1"/>
</dbReference>
<name>A0A319CUV4_9EURO</name>
<evidence type="ECO:0000256" key="1">
    <source>
        <dbReference type="ARBA" id="ARBA00004123"/>
    </source>
</evidence>
<gene>
    <name evidence="9" type="ORF">BO71DRAFT_339069</name>
</gene>
<keyword evidence="4" id="KW-0238">DNA-binding</keyword>
<dbReference type="InterPro" id="IPR050613">
    <property type="entry name" value="Sec_Metabolite_Reg"/>
</dbReference>